<dbReference type="GO" id="GO:0005634">
    <property type="term" value="C:nucleus"/>
    <property type="evidence" value="ECO:0007669"/>
    <property type="project" value="TreeGrafter"/>
</dbReference>
<feature type="domain" description="Rhodanese" evidence="2">
    <location>
        <begin position="34"/>
        <end position="130"/>
    </location>
</feature>
<dbReference type="SMART" id="SM00450">
    <property type="entry name" value="RHOD"/>
    <property type="match status" value="1"/>
</dbReference>
<dbReference type="HOGENOM" id="CLU_107716_0_2_1"/>
<dbReference type="SUPFAM" id="SSF52821">
    <property type="entry name" value="Rhodanese/Cell cycle control phosphatase"/>
    <property type="match status" value="1"/>
</dbReference>
<dbReference type="InterPro" id="IPR036873">
    <property type="entry name" value="Rhodanese-like_dom_sf"/>
</dbReference>
<evidence type="ECO:0000259" key="2">
    <source>
        <dbReference type="PROSITE" id="PS50206"/>
    </source>
</evidence>
<dbReference type="PANTHER" id="PTHR10828">
    <property type="entry name" value="M-PHASE INDUCER PHOSPHATASE DUAL SPECIFICITY PHOSPHATASE CDC25"/>
    <property type="match status" value="1"/>
</dbReference>
<dbReference type="InterPro" id="IPR001763">
    <property type="entry name" value="Rhodanese-like_dom"/>
</dbReference>
<dbReference type="EMBL" id="KL198026">
    <property type="protein sequence ID" value="KDQ16682.1"/>
    <property type="molecule type" value="Genomic_DNA"/>
</dbReference>
<dbReference type="PANTHER" id="PTHR10828:SF50">
    <property type="entry name" value="REDUCTASE (ARC2), PUTATIVE (AFU_ORTHOLOGUE AFUA_6G13400)-RELATED"/>
    <property type="match status" value="1"/>
</dbReference>
<dbReference type="Gene3D" id="3.40.250.10">
    <property type="entry name" value="Rhodanese-like domain"/>
    <property type="match status" value="1"/>
</dbReference>
<feature type="region of interest" description="Disordered" evidence="1">
    <location>
        <begin position="132"/>
        <end position="153"/>
    </location>
</feature>
<dbReference type="Pfam" id="PF00581">
    <property type="entry name" value="Rhodanese"/>
    <property type="match status" value="1"/>
</dbReference>
<sequence length="153" mass="16452">MSAPAWYEALPAPRSQPPHITPDALAELIRTKEARKDYIVVDVRRTDFEHGYVKGAINLPAQSFNQALPGLVPILSNIPLVVFYCNRSTGRGPRCAGWYADALPSGTKSQSLVLEGGIKGWLSKWGEDESLSVSLPPSTQTDESQLAGASCGA</sequence>
<dbReference type="PROSITE" id="PS50206">
    <property type="entry name" value="RHODANESE_3"/>
    <property type="match status" value="1"/>
</dbReference>
<accession>A0A067MXR2</accession>
<organism evidence="3 4">
    <name type="scientific">Botryobasidium botryosum (strain FD-172 SS1)</name>
    <dbReference type="NCBI Taxonomy" id="930990"/>
    <lineage>
        <taxon>Eukaryota</taxon>
        <taxon>Fungi</taxon>
        <taxon>Dikarya</taxon>
        <taxon>Basidiomycota</taxon>
        <taxon>Agaricomycotina</taxon>
        <taxon>Agaricomycetes</taxon>
        <taxon>Cantharellales</taxon>
        <taxon>Botryobasidiaceae</taxon>
        <taxon>Botryobasidium</taxon>
    </lineage>
</organism>
<dbReference type="OrthoDB" id="8300214at2759"/>
<feature type="compositionally biased region" description="Polar residues" evidence="1">
    <location>
        <begin position="132"/>
        <end position="144"/>
    </location>
</feature>
<dbReference type="GO" id="GO:0004725">
    <property type="term" value="F:protein tyrosine phosphatase activity"/>
    <property type="evidence" value="ECO:0007669"/>
    <property type="project" value="TreeGrafter"/>
</dbReference>
<proteinExistence type="predicted"/>
<reference evidence="4" key="1">
    <citation type="journal article" date="2014" name="Proc. Natl. Acad. Sci. U.S.A.">
        <title>Extensive sampling of basidiomycete genomes demonstrates inadequacy of the white-rot/brown-rot paradigm for wood decay fungi.</title>
        <authorList>
            <person name="Riley R."/>
            <person name="Salamov A.A."/>
            <person name="Brown D.W."/>
            <person name="Nagy L.G."/>
            <person name="Floudas D."/>
            <person name="Held B.W."/>
            <person name="Levasseur A."/>
            <person name="Lombard V."/>
            <person name="Morin E."/>
            <person name="Otillar R."/>
            <person name="Lindquist E.A."/>
            <person name="Sun H."/>
            <person name="LaButti K.M."/>
            <person name="Schmutz J."/>
            <person name="Jabbour D."/>
            <person name="Luo H."/>
            <person name="Baker S.E."/>
            <person name="Pisabarro A.G."/>
            <person name="Walton J.D."/>
            <person name="Blanchette R.A."/>
            <person name="Henrissat B."/>
            <person name="Martin F."/>
            <person name="Cullen D."/>
            <person name="Hibbett D.S."/>
            <person name="Grigoriev I.V."/>
        </authorList>
    </citation>
    <scope>NUCLEOTIDE SEQUENCE [LARGE SCALE GENOMIC DNA]</scope>
    <source>
        <strain evidence="4">FD-172 SS1</strain>
    </source>
</reference>
<dbReference type="GO" id="GO:0005737">
    <property type="term" value="C:cytoplasm"/>
    <property type="evidence" value="ECO:0007669"/>
    <property type="project" value="TreeGrafter"/>
</dbReference>
<keyword evidence="4" id="KW-1185">Reference proteome</keyword>
<evidence type="ECO:0000256" key="1">
    <source>
        <dbReference type="SAM" id="MobiDB-lite"/>
    </source>
</evidence>
<evidence type="ECO:0000313" key="3">
    <source>
        <dbReference type="EMBL" id="KDQ16682.1"/>
    </source>
</evidence>
<dbReference type="Proteomes" id="UP000027195">
    <property type="component" value="Unassembled WGS sequence"/>
</dbReference>
<dbReference type="STRING" id="930990.A0A067MXR2"/>
<dbReference type="AlphaFoldDB" id="A0A067MXR2"/>
<dbReference type="InParanoid" id="A0A067MXR2"/>
<gene>
    <name evidence="3" type="ORF">BOTBODRAFT_53780</name>
</gene>
<evidence type="ECO:0000313" key="4">
    <source>
        <dbReference type="Proteomes" id="UP000027195"/>
    </source>
</evidence>
<name>A0A067MXR2_BOTB1</name>
<protein>
    <recommendedName>
        <fullName evidence="2">Rhodanese domain-containing protein</fullName>
    </recommendedName>
</protein>